<dbReference type="PROSITE" id="PS50878">
    <property type="entry name" value="RT_POL"/>
    <property type="match status" value="1"/>
</dbReference>
<evidence type="ECO:0000256" key="8">
    <source>
        <dbReference type="ARBA" id="ARBA00034120"/>
    </source>
</evidence>
<dbReference type="InterPro" id="IPR000477">
    <property type="entry name" value="RT_dom"/>
</dbReference>
<evidence type="ECO:0000256" key="3">
    <source>
        <dbReference type="ARBA" id="ARBA00022695"/>
    </source>
</evidence>
<keyword evidence="6" id="KW-0695">RNA-directed DNA polymerase</keyword>
<dbReference type="Pfam" id="PF08388">
    <property type="entry name" value="GIIM"/>
    <property type="match status" value="1"/>
</dbReference>
<dbReference type="InterPro" id="IPR051083">
    <property type="entry name" value="GrpII_Intron_Splice-Mob/Def"/>
</dbReference>
<evidence type="ECO:0000256" key="4">
    <source>
        <dbReference type="ARBA" id="ARBA00022723"/>
    </source>
</evidence>
<dbReference type="InterPro" id="IPR013597">
    <property type="entry name" value="Mat_intron_G2"/>
</dbReference>
<evidence type="ECO:0000256" key="5">
    <source>
        <dbReference type="ARBA" id="ARBA00022842"/>
    </source>
</evidence>
<organism evidence="12">
    <name type="scientific">Sphingobacterium multivorum</name>
    <dbReference type="NCBI Taxonomy" id="28454"/>
    <lineage>
        <taxon>Bacteria</taxon>
        <taxon>Pseudomonadati</taxon>
        <taxon>Bacteroidota</taxon>
        <taxon>Sphingobacteriia</taxon>
        <taxon>Sphingobacteriales</taxon>
        <taxon>Sphingobacteriaceae</taxon>
        <taxon>Sphingobacterium</taxon>
    </lineage>
</organism>
<evidence type="ECO:0000256" key="1">
    <source>
        <dbReference type="ARBA" id="ARBA00012493"/>
    </source>
</evidence>
<gene>
    <name evidence="12" type="primary">ltrA_2</name>
    <name evidence="11" type="synonym">ltrA_1</name>
    <name evidence="11" type="ORF">NCTC11343_04221</name>
    <name evidence="12" type="ORF">NCTC11343_04230</name>
</gene>
<dbReference type="NCBIfam" id="TIGR04416">
    <property type="entry name" value="group_II_RT_mat"/>
    <property type="match status" value="1"/>
</dbReference>
<keyword evidence="5" id="KW-0460">Magnesium</keyword>
<dbReference type="InterPro" id="IPR000123">
    <property type="entry name" value="Reverse_transcriptase_msDNA"/>
</dbReference>
<dbReference type="CDD" id="cd01651">
    <property type="entry name" value="RT_G2_intron"/>
    <property type="match status" value="1"/>
</dbReference>
<dbReference type="Proteomes" id="UP000251241">
    <property type="component" value="Unassembled WGS sequence"/>
</dbReference>
<sequence>MQEAKSFIISKHLVMEAWKRIHTNGGSAGVDKQSLMDFEKDLKGNLYRIWNRMSSGSYFPSPVKLVEIPKNGGGSRPLGIPTISDRVAQMVVVLLIEPNLEPIFHRDSYGYRPKRSAHDALAVARKRCWQYDWVIDMDIKGFFDNINHDLLQKALVRHTSEKWILLYIDRWLKVPYECAKGERIERTKGVPQGSVIGPVLANLFLHYAFDEWITRQYPEIPFERYADDTICHCRTKEQAVSIKVAIQNRLMSCGLELNESKTKIVYCKDSNRKGSHEDIKFDFLGYTFQPRKAVNAKKQYFLSFLPAISNKAKKKIGEVMRSWWKTSRTDKSIIELSEWYNPIIQGWINYYGKFYKTGIYGLLERLNMRLVIWVTKKYKGFRGRRTRARQWLGRFAKANANLFAHWRFGIMPLKTL</sequence>
<dbReference type="RefSeq" id="WP_112375738.1">
    <property type="nucleotide sequence ID" value="NZ_CP069793.1"/>
</dbReference>
<evidence type="ECO:0000259" key="10">
    <source>
        <dbReference type="PROSITE" id="PS50878"/>
    </source>
</evidence>
<evidence type="ECO:0000256" key="6">
    <source>
        <dbReference type="ARBA" id="ARBA00022918"/>
    </source>
</evidence>
<evidence type="ECO:0000256" key="9">
    <source>
        <dbReference type="ARBA" id="ARBA00048173"/>
    </source>
</evidence>
<dbReference type="AlphaFoldDB" id="A0A2X2JE78"/>
<dbReference type="InterPro" id="IPR043502">
    <property type="entry name" value="DNA/RNA_pol_sf"/>
</dbReference>
<accession>A0A2X2JE78</accession>
<evidence type="ECO:0000256" key="2">
    <source>
        <dbReference type="ARBA" id="ARBA00022679"/>
    </source>
</evidence>
<dbReference type="EMBL" id="UAUU01000011">
    <property type="protein sequence ID" value="SPZ92178.1"/>
    <property type="molecule type" value="Genomic_DNA"/>
</dbReference>
<dbReference type="Pfam" id="PF00078">
    <property type="entry name" value="RVT_1"/>
    <property type="match status" value="1"/>
</dbReference>
<evidence type="ECO:0000256" key="7">
    <source>
        <dbReference type="ARBA" id="ARBA00023118"/>
    </source>
</evidence>
<evidence type="ECO:0000313" key="11">
    <source>
        <dbReference type="EMBL" id="SPZ92171.1"/>
    </source>
</evidence>
<dbReference type="GeneID" id="97182026"/>
<name>A0A2X2JE78_SPHMU</name>
<keyword evidence="7" id="KW-0051">Antiviral defense</keyword>
<dbReference type="InterPro" id="IPR030931">
    <property type="entry name" value="Group_II_RT_mat"/>
</dbReference>
<proteinExistence type="inferred from homology"/>
<evidence type="ECO:0000313" key="12">
    <source>
        <dbReference type="EMBL" id="SPZ92178.1"/>
    </source>
</evidence>
<evidence type="ECO:0000313" key="13">
    <source>
        <dbReference type="Proteomes" id="UP000251241"/>
    </source>
</evidence>
<reference evidence="12 13" key="1">
    <citation type="submission" date="2018-06" db="EMBL/GenBank/DDBJ databases">
        <authorList>
            <consortium name="Pathogen Informatics"/>
            <person name="Doyle S."/>
        </authorList>
    </citation>
    <scope>NUCLEOTIDE SEQUENCE [LARGE SCALE GENOMIC DNA]</scope>
    <source>
        <strain evidence="12 13">NCTC11343</strain>
    </source>
</reference>
<keyword evidence="2" id="KW-0808">Transferase</keyword>
<dbReference type="PANTHER" id="PTHR34047:SF3">
    <property type="entry name" value="BLR2052 PROTEIN"/>
    <property type="match status" value="1"/>
</dbReference>
<dbReference type="EC" id="2.7.7.49" evidence="1"/>
<dbReference type="EMBL" id="UAUU01000011">
    <property type="protein sequence ID" value="SPZ92171.1"/>
    <property type="molecule type" value="Genomic_DNA"/>
</dbReference>
<dbReference type="PANTHER" id="PTHR34047">
    <property type="entry name" value="NUCLEAR INTRON MATURASE 1, MITOCHONDRIAL-RELATED"/>
    <property type="match status" value="1"/>
</dbReference>
<dbReference type="GO" id="GO:0003723">
    <property type="term" value="F:RNA binding"/>
    <property type="evidence" value="ECO:0007669"/>
    <property type="project" value="InterPro"/>
</dbReference>
<feature type="domain" description="Reverse transcriptase" evidence="10">
    <location>
        <begin position="49"/>
        <end position="288"/>
    </location>
</feature>
<comment type="catalytic activity">
    <reaction evidence="9">
        <text>DNA(n) + a 2'-deoxyribonucleoside 5'-triphosphate = DNA(n+1) + diphosphate</text>
        <dbReference type="Rhea" id="RHEA:22508"/>
        <dbReference type="Rhea" id="RHEA-COMP:17339"/>
        <dbReference type="Rhea" id="RHEA-COMP:17340"/>
        <dbReference type="ChEBI" id="CHEBI:33019"/>
        <dbReference type="ChEBI" id="CHEBI:61560"/>
        <dbReference type="ChEBI" id="CHEBI:173112"/>
        <dbReference type="EC" id="2.7.7.49"/>
    </reaction>
</comment>
<dbReference type="PRINTS" id="PR00866">
    <property type="entry name" value="RNADNAPOLMS"/>
</dbReference>
<protein>
    <recommendedName>
        <fullName evidence="1">RNA-directed DNA polymerase</fullName>
        <ecNumber evidence="1">2.7.7.49</ecNumber>
    </recommendedName>
</protein>
<keyword evidence="3" id="KW-0548">Nucleotidyltransferase</keyword>
<dbReference type="GO" id="GO:0046872">
    <property type="term" value="F:metal ion binding"/>
    <property type="evidence" value="ECO:0007669"/>
    <property type="project" value="UniProtKB-KW"/>
</dbReference>
<dbReference type="SUPFAM" id="SSF56672">
    <property type="entry name" value="DNA/RNA polymerases"/>
    <property type="match status" value="1"/>
</dbReference>
<comment type="similarity">
    <text evidence="8">Belongs to the bacterial reverse transcriptase family.</text>
</comment>
<dbReference type="GO" id="GO:0003964">
    <property type="term" value="F:RNA-directed DNA polymerase activity"/>
    <property type="evidence" value="ECO:0007669"/>
    <property type="project" value="UniProtKB-KW"/>
</dbReference>
<dbReference type="GO" id="GO:0051607">
    <property type="term" value="P:defense response to virus"/>
    <property type="evidence" value="ECO:0007669"/>
    <property type="project" value="UniProtKB-KW"/>
</dbReference>
<keyword evidence="4" id="KW-0479">Metal-binding</keyword>